<dbReference type="KEGG" id="kfv:AS188_11525"/>
<dbReference type="InterPro" id="IPR026866">
    <property type="entry name" value="CR006_AAA"/>
</dbReference>
<dbReference type="InterPro" id="IPR027417">
    <property type="entry name" value="P-loop_NTPase"/>
</dbReference>
<dbReference type="Proteomes" id="UP000057181">
    <property type="component" value="Chromosome"/>
</dbReference>
<evidence type="ECO:0000259" key="2">
    <source>
        <dbReference type="Pfam" id="PF13166"/>
    </source>
</evidence>
<dbReference type="EMBL" id="CP013254">
    <property type="protein sequence ID" value="ALU40280.1"/>
    <property type="molecule type" value="Genomic_DNA"/>
</dbReference>
<name>A0A0U3HHG8_9MICC</name>
<accession>A0A0U3HHG8</accession>
<dbReference type="SUPFAM" id="SSF52540">
    <property type="entry name" value="P-loop containing nucleoside triphosphate hydrolases"/>
    <property type="match status" value="1"/>
</dbReference>
<sequence>MDADIENVLSEGEQTALGLAGFLTEVEFDESKSAVVLDDPVSSLDAGRRSRVARRLTELAQSRQVIVFTHEATFANALNKAARDLGVDVAERAILRQGERPGLTADKHPWSVKDIPARINHLETEIARLKKERGQLDSDEYTRRAQEWGGRLSQAWERAVNLDVVNELVDRGTNEVRPRMFKMLVGITEQDDNDYQSGYAKASEWAPRHDQAPETNFIAPEPDELEAELVRFKEWVRRIKGYKK</sequence>
<dbReference type="AlphaFoldDB" id="A0A0U3HHG8"/>
<proteinExistence type="predicted"/>
<gene>
    <name evidence="3" type="ORF">AS188_11525</name>
</gene>
<evidence type="ECO:0000313" key="3">
    <source>
        <dbReference type="EMBL" id="ALU40280.1"/>
    </source>
</evidence>
<dbReference type="Gene3D" id="3.40.50.300">
    <property type="entry name" value="P-loop containing nucleotide triphosphate hydrolases"/>
    <property type="match status" value="1"/>
</dbReference>
<organism evidence="3 4">
    <name type="scientific">Kocuria flava</name>
    <dbReference type="NCBI Taxonomy" id="446860"/>
    <lineage>
        <taxon>Bacteria</taxon>
        <taxon>Bacillati</taxon>
        <taxon>Actinomycetota</taxon>
        <taxon>Actinomycetes</taxon>
        <taxon>Micrococcales</taxon>
        <taxon>Micrococcaceae</taxon>
        <taxon>Kocuria</taxon>
    </lineage>
</organism>
<evidence type="ECO:0000313" key="4">
    <source>
        <dbReference type="Proteomes" id="UP000057181"/>
    </source>
</evidence>
<keyword evidence="1" id="KW-0175">Coiled coil</keyword>
<feature type="domain" description="Protein CR006 P-loop" evidence="2">
    <location>
        <begin position="5"/>
        <end position="82"/>
    </location>
</feature>
<dbReference type="Pfam" id="PF06698">
    <property type="entry name" value="DUF1192"/>
    <property type="match status" value="1"/>
</dbReference>
<dbReference type="CDD" id="cd00267">
    <property type="entry name" value="ABC_ATPase"/>
    <property type="match status" value="1"/>
</dbReference>
<dbReference type="Pfam" id="PF13166">
    <property type="entry name" value="AAA_13"/>
    <property type="match status" value="1"/>
</dbReference>
<reference evidence="3 4" key="1">
    <citation type="submission" date="2015-11" db="EMBL/GenBank/DDBJ databases">
        <title>Complete Genome Sequence of Kocuria flava strain HO-9041.</title>
        <authorList>
            <person name="Zhou M."/>
            <person name="Dai J."/>
        </authorList>
    </citation>
    <scope>NUCLEOTIDE SEQUENCE [LARGE SCALE GENOMIC DNA]</scope>
    <source>
        <strain evidence="3 4">HO-9041</strain>
    </source>
</reference>
<protein>
    <recommendedName>
        <fullName evidence="2">Protein CR006 P-loop domain-containing protein</fullName>
    </recommendedName>
</protein>
<dbReference type="STRING" id="446860.AS188_11525"/>
<evidence type="ECO:0000256" key="1">
    <source>
        <dbReference type="SAM" id="Coils"/>
    </source>
</evidence>
<feature type="coiled-coil region" evidence="1">
    <location>
        <begin position="112"/>
        <end position="139"/>
    </location>
</feature>
<dbReference type="RefSeq" id="WP_058858980.1">
    <property type="nucleotide sequence ID" value="NZ_CP013254.1"/>
</dbReference>
<dbReference type="InterPro" id="IPR009579">
    <property type="entry name" value="DUF1192"/>
</dbReference>